<feature type="transmembrane region" description="Helical" evidence="6">
    <location>
        <begin position="83"/>
        <end position="105"/>
    </location>
</feature>
<dbReference type="EMBL" id="JAUCGQ010000001">
    <property type="protein sequence ID" value="MDM7855774.1"/>
    <property type="molecule type" value="Genomic_DNA"/>
</dbReference>
<feature type="transmembrane region" description="Helical" evidence="6">
    <location>
        <begin position="154"/>
        <end position="174"/>
    </location>
</feature>
<dbReference type="Pfam" id="PF05154">
    <property type="entry name" value="TM2"/>
    <property type="match status" value="1"/>
</dbReference>
<evidence type="ECO:0000256" key="2">
    <source>
        <dbReference type="ARBA" id="ARBA00022692"/>
    </source>
</evidence>
<evidence type="ECO:0000259" key="7">
    <source>
        <dbReference type="Pfam" id="PF05154"/>
    </source>
</evidence>
<dbReference type="Proteomes" id="UP001529338">
    <property type="component" value="Unassembled WGS sequence"/>
</dbReference>
<keyword evidence="9" id="KW-1185">Reference proteome</keyword>
<keyword evidence="2 6" id="KW-0812">Transmembrane</keyword>
<evidence type="ECO:0000256" key="5">
    <source>
        <dbReference type="SAM" id="MobiDB-lite"/>
    </source>
</evidence>
<feature type="transmembrane region" description="Helical" evidence="6">
    <location>
        <begin position="57"/>
        <end position="77"/>
    </location>
</feature>
<feature type="region of interest" description="Disordered" evidence="5">
    <location>
        <begin position="1"/>
        <end position="43"/>
    </location>
</feature>
<keyword evidence="4 6" id="KW-0472">Membrane</keyword>
<proteinExistence type="predicted"/>
<evidence type="ECO:0000256" key="4">
    <source>
        <dbReference type="ARBA" id="ARBA00023136"/>
    </source>
</evidence>
<feature type="transmembrane region" description="Helical" evidence="6">
    <location>
        <begin position="125"/>
        <end position="142"/>
    </location>
</feature>
<organism evidence="8 9">
    <name type="scientific">Cellulomonas alba</name>
    <dbReference type="NCBI Taxonomy" id="3053467"/>
    <lineage>
        <taxon>Bacteria</taxon>
        <taxon>Bacillati</taxon>
        <taxon>Actinomycetota</taxon>
        <taxon>Actinomycetes</taxon>
        <taxon>Micrococcales</taxon>
        <taxon>Cellulomonadaceae</taxon>
        <taxon>Cellulomonas</taxon>
    </lineage>
</organism>
<comment type="caution">
    <text evidence="8">The sequence shown here is derived from an EMBL/GenBank/DDBJ whole genome shotgun (WGS) entry which is preliminary data.</text>
</comment>
<reference evidence="8 9" key="1">
    <citation type="submission" date="2023-06" db="EMBL/GenBank/DDBJ databases">
        <title>Cellulomonas sp. MW4 Whole genome sequence.</title>
        <authorList>
            <person name="Park S."/>
        </authorList>
    </citation>
    <scope>NUCLEOTIDE SEQUENCE [LARGE SCALE GENOMIC DNA]</scope>
    <source>
        <strain evidence="8 9">MW4</strain>
    </source>
</reference>
<dbReference type="InterPro" id="IPR007829">
    <property type="entry name" value="TM2"/>
</dbReference>
<evidence type="ECO:0000313" key="9">
    <source>
        <dbReference type="Proteomes" id="UP001529338"/>
    </source>
</evidence>
<accession>A0ABT7SHW1</accession>
<keyword evidence="3 6" id="KW-1133">Transmembrane helix</keyword>
<evidence type="ECO:0000256" key="6">
    <source>
        <dbReference type="SAM" id="Phobius"/>
    </source>
</evidence>
<comment type="subcellular location">
    <subcellularLocation>
        <location evidence="1">Membrane</location>
        <topology evidence="1">Multi-pass membrane protein</topology>
    </subcellularLocation>
</comment>
<sequence>MSGTGDGSPDWGRANPPDAPLADAGPSRGYPAPPSRQPASAAIPHYPGRIRESEKSFVVTWLLAWLLGGFGIDRFYLGKTFSAVLKLVTFGGLGIWWLVDLVLVLVGAQRDVHGNQLRGYERYRVLAWVVTVLVTVAGWALQPSDGAGRDLIEGAPAGGGVVSLVAGAVAGSLAR</sequence>
<dbReference type="RefSeq" id="WP_289455638.1">
    <property type="nucleotide sequence ID" value="NZ_JAUCGQ010000001.1"/>
</dbReference>
<evidence type="ECO:0000256" key="3">
    <source>
        <dbReference type="ARBA" id="ARBA00022989"/>
    </source>
</evidence>
<protein>
    <submittedName>
        <fullName evidence="8">TM2 domain-containing protein</fullName>
    </submittedName>
</protein>
<feature type="domain" description="TM2" evidence="7">
    <location>
        <begin position="54"/>
        <end position="102"/>
    </location>
</feature>
<name>A0ABT7SHW1_9CELL</name>
<dbReference type="InterPro" id="IPR050932">
    <property type="entry name" value="TM2D1-3-like"/>
</dbReference>
<dbReference type="PANTHER" id="PTHR21016">
    <property type="entry name" value="BETA-AMYLOID BINDING PROTEIN-RELATED"/>
    <property type="match status" value="1"/>
</dbReference>
<gene>
    <name evidence="8" type="ORF">QRT04_12615</name>
</gene>
<dbReference type="PANTHER" id="PTHR21016:SF25">
    <property type="entry name" value="TM2 DOMAIN-CONTAINING PROTEIN DDB_G0277895-RELATED"/>
    <property type="match status" value="1"/>
</dbReference>
<evidence type="ECO:0000256" key="1">
    <source>
        <dbReference type="ARBA" id="ARBA00004141"/>
    </source>
</evidence>
<evidence type="ECO:0000313" key="8">
    <source>
        <dbReference type="EMBL" id="MDM7855774.1"/>
    </source>
</evidence>